<dbReference type="EMBL" id="PUEJ01000006">
    <property type="protein sequence ID" value="PRH86114.1"/>
    <property type="molecule type" value="Genomic_DNA"/>
</dbReference>
<keyword evidence="1" id="KW-0732">Signal</keyword>
<dbReference type="Proteomes" id="UP000237682">
    <property type="component" value="Unassembled WGS sequence"/>
</dbReference>
<accession>A0A2S9Q9V7</accession>
<gene>
    <name evidence="2" type="ORF">C5L14_17850</name>
</gene>
<evidence type="ECO:0000313" key="2">
    <source>
        <dbReference type="EMBL" id="PRH86114.1"/>
    </source>
</evidence>
<feature type="chain" id="PRO_5015535062" evidence="1">
    <location>
        <begin position="26"/>
        <end position="306"/>
    </location>
</feature>
<keyword evidence="3" id="KW-1185">Reference proteome</keyword>
<reference evidence="2 3" key="1">
    <citation type="submission" date="2018-02" db="EMBL/GenBank/DDBJ databases">
        <title>Whole genome sequencing of endophytic bacterium.</title>
        <authorList>
            <person name="Eedara R."/>
            <person name="Podile A.R."/>
        </authorList>
    </citation>
    <scope>NUCLEOTIDE SEQUENCE [LARGE SCALE GENOMIC DNA]</scope>
    <source>
        <strain evidence="2 3">RP1T</strain>
    </source>
</reference>
<comment type="caution">
    <text evidence="2">The sequence shown here is derived from an EMBL/GenBank/DDBJ whole genome shotgun (WGS) entry which is preliminary data.</text>
</comment>
<name>A0A2S9Q9V7_9HYPH</name>
<organism evidence="2 3">
    <name type="scientific">Labrys okinawensis</name>
    <dbReference type="NCBI Taxonomy" id="346911"/>
    <lineage>
        <taxon>Bacteria</taxon>
        <taxon>Pseudomonadati</taxon>
        <taxon>Pseudomonadota</taxon>
        <taxon>Alphaproteobacteria</taxon>
        <taxon>Hyphomicrobiales</taxon>
        <taxon>Xanthobacteraceae</taxon>
        <taxon>Labrys</taxon>
    </lineage>
</organism>
<proteinExistence type="predicted"/>
<dbReference type="AlphaFoldDB" id="A0A2S9Q9V7"/>
<protein>
    <submittedName>
        <fullName evidence="2">Uncharacterized protein</fullName>
    </submittedName>
</protein>
<feature type="signal peptide" evidence="1">
    <location>
        <begin position="1"/>
        <end position="25"/>
    </location>
</feature>
<evidence type="ECO:0000256" key="1">
    <source>
        <dbReference type="SAM" id="SignalP"/>
    </source>
</evidence>
<sequence length="306" mass="32916">MTMTHRSFRPGLLAAWLLLATPALAQTAAPGTEQGCRDLLAAFSKAHSLSLTAEKVDAKGTKGCLFGNLRSEAKPTSFTIDTVDVDLIEPDPADGGRLPLALRLTATGMRLSGGSGDAAEDYMLQLSRDPLAFSIDYELDTTSKTLKLTAFTFNTRHGALSASAEIARFDPTASESQSKTIVTRTALKSLEFSLQDEEGEIQRLLLLPVGYTLLRGSADPAARLKQIKDQAAAWLRITLSLTNMPPAQVEDTIAALTDFPKATKPFYLSIKLPQPVGVDDVFRIMIGGATPGELFPDGWINLTYGK</sequence>
<evidence type="ECO:0000313" key="3">
    <source>
        <dbReference type="Proteomes" id="UP000237682"/>
    </source>
</evidence>